<sequence length="269" mass="31546">MDTIIDSRKLFVIELLLFLVGVDITNKEKKSTFASKLAFVYQKFTVFWWIVYIIRFITTVIISNEIYPDKDMHSRFSRKFLEIIFILIWYVMMNRREKISVLLQEMEHILRRCNGKLPRLWMITSVTAIIIVHVVGSLIVTLPVTETHCQLMLKYQAFRLINVTRNNSCKIWYIVAPFTLILPYVLCTAIAILYIIFCCSFRNLLNAHSKSGFEQPYINCKDFRDYLLTCDSIVKGLKDFENVMSLPVLVVVVNNYTKPFWAVIRAPMA</sequence>
<keyword evidence="1" id="KW-0812">Transmembrane</keyword>
<accession>A0A4Y2B7W7</accession>
<feature type="transmembrane region" description="Helical" evidence="1">
    <location>
        <begin position="120"/>
        <end position="144"/>
    </location>
</feature>
<keyword evidence="1" id="KW-0472">Membrane</keyword>
<name>A0A4Y2B7W7_ARAVE</name>
<evidence type="ECO:0000313" key="2">
    <source>
        <dbReference type="EMBL" id="GBL87154.1"/>
    </source>
</evidence>
<comment type="caution">
    <text evidence="2">The sequence shown here is derived from an EMBL/GenBank/DDBJ whole genome shotgun (WGS) entry which is preliminary data.</text>
</comment>
<dbReference type="AlphaFoldDB" id="A0A4Y2B7W7"/>
<proteinExistence type="predicted"/>
<gene>
    <name evidence="2" type="ORF">AVEN_270452_1</name>
</gene>
<feature type="transmembrane region" description="Helical" evidence="1">
    <location>
        <begin position="171"/>
        <end position="197"/>
    </location>
</feature>
<organism evidence="2 3">
    <name type="scientific">Araneus ventricosus</name>
    <name type="common">Orbweaver spider</name>
    <name type="synonym">Epeira ventricosa</name>
    <dbReference type="NCBI Taxonomy" id="182803"/>
    <lineage>
        <taxon>Eukaryota</taxon>
        <taxon>Metazoa</taxon>
        <taxon>Ecdysozoa</taxon>
        <taxon>Arthropoda</taxon>
        <taxon>Chelicerata</taxon>
        <taxon>Arachnida</taxon>
        <taxon>Araneae</taxon>
        <taxon>Araneomorphae</taxon>
        <taxon>Entelegynae</taxon>
        <taxon>Araneoidea</taxon>
        <taxon>Araneidae</taxon>
        <taxon>Araneus</taxon>
    </lineage>
</organism>
<feature type="transmembrane region" description="Helical" evidence="1">
    <location>
        <begin position="76"/>
        <end position="93"/>
    </location>
</feature>
<reference evidence="2 3" key="1">
    <citation type="journal article" date="2019" name="Sci. Rep.">
        <title>Orb-weaving spider Araneus ventricosus genome elucidates the spidroin gene catalogue.</title>
        <authorList>
            <person name="Kono N."/>
            <person name="Nakamura H."/>
            <person name="Ohtoshi R."/>
            <person name="Moran D.A.P."/>
            <person name="Shinohara A."/>
            <person name="Yoshida Y."/>
            <person name="Fujiwara M."/>
            <person name="Mori M."/>
            <person name="Tomita M."/>
            <person name="Arakawa K."/>
        </authorList>
    </citation>
    <scope>NUCLEOTIDE SEQUENCE [LARGE SCALE GENOMIC DNA]</scope>
</reference>
<evidence type="ECO:0000313" key="3">
    <source>
        <dbReference type="Proteomes" id="UP000499080"/>
    </source>
</evidence>
<dbReference type="Proteomes" id="UP000499080">
    <property type="component" value="Unassembled WGS sequence"/>
</dbReference>
<keyword evidence="3" id="KW-1185">Reference proteome</keyword>
<protein>
    <submittedName>
        <fullName evidence="2">Uncharacterized protein</fullName>
    </submittedName>
</protein>
<feature type="transmembrane region" description="Helical" evidence="1">
    <location>
        <begin position="9"/>
        <end position="26"/>
    </location>
</feature>
<evidence type="ECO:0000256" key="1">
    <source>
        <dbReference type="SAM" id="Phobius"/>
    </source>
</evidence>
<keyword evidence="1" id="KW-1133">Transmembrane helix</keyword>
<dbReference type="EMBL" id="BGPR01000052">
    <property type="protein sequence ID" value="GBL87154.1"/>
    <property type="molecule type" value="Genomic_DNA"/>
</dbReference>
<feature type="transmembrane region" description="Helical" evidence="1">
    <location>
        <begin position="46"/>
        <end position="64"/>
    </location>
</feature>